<evidence type="ECO:0000256" key="1">
    <source>
        <dbReference type="SAM" id="MobiDB-lite"/>
    </source>
</evidence>
<dbReference type="Proteomes" id="UP000605670">
    <property type="component" value="Unassembled WGS sequence"/>
</dbReference>
<reference evidence="2" key="1">
    <citation type="journal article" date="2014" name="Int. J. Syst. Evol. Microbiol.">
        <title>Complete genome sequence of Corynebacterium casei LMG S-19264T (=DSM 44701T), isolated from a smear-ripened cheese.</title>
        <authorList>
            <consortium name="US DOE Joint Genome Institute (JGI-PGF)"/>
            <person name="Walter F."/>
            <person name="Albersmeier A."/>
            <person name="Kalinowski J."/>
            <person name="Ruckert C."/>
        </authorList>
    </citation>
    <scope>NUCLEOTIDE SEQUENCE</scope>
    <source>
        <strain evidence="2">CGMCC 1.12160</strain>
    </source>
</reference>
<feature type="compositionally biased region" description="Basic residues" evidence="1">
    <location>
        <begin position="39"/>
        <end position="50"/>
    </location>
</feature>
<evidence type="ECO:0000313" key="2">
    <source>
        <dbReference type="EMBL" id="GGF38482.1"/>
    </source>
</evidence>
<dbReference type="EMBL" id="BMEM01000001">
    <property type="protein sequence ID" value="GGF38482.1"/>
    <property type="molecule type" value="Genomic_DNA"/>
</dbReference>
<keyword evidence="3" id="KW-1185">Reference proteome</keyword>
<proteinExistence type="predicted"/>
<comment type="caution">
    <text evidence="2">The sequence shown here is derived from an EMBL/GenBank/DDBJ whole genome shotgun (WGS) entry which is preliminary data.</text>
</comment>
<name>A0A917BDB4_9MICO</name>
<feature type="compositionally biased region" description="Basic and acidic residues" evidence="1">
    <location>
        <begin position="23"/>
        <end position="33"/>
    </location>
</feature>
<accession>A0A917BDB4</accession>
<feature type="region of interest" description="Disordered" evidence="1">
    <location>
        <begin position="1"/>
        <end position="94"/>
    </location>
</feature>
<reference evidence="2" key="2">
    <citation type="submission" date="2020-09" db="EMBL/GenBank/DDBJ databases">
        <authorList>
            <person name="Sun Q."/>
            <person name="Zhou Y."/>
        </authorList>
    </citation>
    <scope>NUCLEOTIDE SEQUENCE</scope>
    <source>
        <strain evidence="2">CGMCC 1.12160</strain>
    </source>
</reference>
<sequence length="94" mass="10559">MSVDEDPASHVAANHVAADEQAADERVADEKVATSRPVPPRRARRRHRRVMAPPTNPDADGSDDLVRQRDQPGAGEREDPRDAWIRAQRPPHWD</sequence>
<gene>
    <name evidence="2" type="ORF">GCM10011366_02570</name>
</gene>
<evidence type="ECO:0000313" key="3">
    <source>
        <dbReference type="Proteomes" id="UP000605670"/>
    </source>
</evidence>
<feature type="compositionally biased region" description="Basic and acidic residues" evidence="1">
    <location>
        <begin position="64"/>
        <end position="84"/>
    </location>
</feature>
<organism evidence="2 3">
    <name type="scientific">Ornithinimicrobium tianjinense</name>
    <dbReference type="NCBI Taxonomy" id="1195761"/>
    <lineage>
        <taxon>Bacteria</taxon>
        <taxon>Bacillati</taxon>
        <taxon>Actinomycetota</taxon>
        <taxon>Actinomycetes</taxon>
        <taxon>Micrococcales</taxon>
        <taxon>Ornithinimicrobiaceae</taxon>
        <taxon>Ornithinimicrobium</taxon>
    </lineage>
</organism>
<protein>
    <submittedName>
        <fullName evidence="2">Uncharacterized protein</fullName>
    </submittedName>
</protein>
<dbReference type="AlphaFoldDB" id="A0A917BDB4"/>
<dbReference type="RefSeq" id="WP_188427804.1">
    <property type="nucleotide sequence ID" value="NZ_BAABKH010000010.1"/>
</dbReference>